<protein>
    <recommendedName>
        <fullName evidence="1">Dienelactone hydrolase domain-containing protein</fullName>
    </recommendedName>
</protein>
<dbReference type="SUPFAM" id="SSF53474">
    <property type="entry name" value="alpha/beta-Hydrolases"/>
    <property type="match status" value="1"/>
</dbReference>
<reference evidence="2 3" key="1">
    <citation type="submission" date="2024-02" db="EMBL/GenBank/DDBJ databases">
        <title>A draft genome for the cacao thread blight pathogen Marasmius crinis-equi.</title>
        <authorList>
            <person name="Cohen S.P."/>
            <person name="Baruah I.K."/>
            <person name="Amoako-Attah I."/>
            <person name="Bukari Y."/>
            <person name="Meinhardt L.W."/>
            <person name="Bailey B.A."/>
        </authorList>
    </citation>
    <scope>NUCLEOTIDE SEQUENCE [LARGE SCALE GENOMIC DNA]</scope>
    <source>
        <strain evidence="2 3">GH-76</strain>
    </source>
</reference>
<dbReference type="PANTHER" id="PTHR17630:SF44">
    <property type="entry name" value="PROTEIN AIM2"/>
    <property type="match status" value="1"/>
</dbReference>
<organism evidence="2 3">
    <name type="scientific">Marasmius crinis-equi</name>
    <dbReference type="NCBI Taxonomy" id="585013"/>
    <lineage>
        <taxon>Eukaryota</taxon>
        <taxon>Fungi</taxon>
        <taxon>Dikarya</taxon>
        <taxon>Basidiomycota</taxon>
        <taxon>Agaricomycotina</taxon>
        <taxon>Agaricomycetes</taxon>
        <taxon>Agaricomycetidae</taxon>
        <taxon>Agaricales</taxon>
        <taxon>Marasmiineae</taxon>
        <taxon>Marasmiaceae</taxon>
        <taxon>Marasmius</taxon>
    </lineage>
</organism>
<evidence type="ECO:0000313" key="2">
    <source>
        <dbReference type="EMBL" id="KAL0568034.1"/>
    </source>
</evidence>
<gene>
    <name evidence="2" type="ORF">V5O48_013955</name>
</gene>
<name>A0ABR3EYL5_9AGAR</name>
<sequence length="256" mass="27599">MSEFCDNCFKGVTHEGTPTGKWEKIGGVDCYVATPENQADTKAVVLFLPDVFGIQLPNNQLLISDFATNGFKTIGVDYFDGDPIPVEVMSPNYSGPPFDRATWFAKHGPPVAAEAVKNVIKALKAAGVEAFGATGYCYGARFVFNLAFENSIKASAVSHPSLLKVPDDLEKYLSSSKAPLLINSCTVDSQFPLESQAKANEILGDGKFGPGYKQEYFEGCEHGFAVRGDISNPKVKAGKEGAFKASVGWFKKYLVA</sequence>
<dbReference type="InterPro" id="IPR002925">
    <property type="entry name" value="Dienelactn_hydro"/>
</dbReference>
<dbReference type="Pfam" id="PF01738">
    <property type="entry name" value="DLH"/>
    <property type="match status" value="1"/>
</dbReference>
<dbReference type="Gene3D" id="3.40.50.1820">
    <property type="entry name" value="alpha/beta hydrolase"/>
    <property type="match status" value="1"/>
</dbReference>
<feature type="domain" description="Dienelactone hydrolase" evidence="1">
    <location>
        <begin position="29"/>
        <end position="254"/>
    </location>
</feature>
<dbReference type="EMBL" id="JBAHYK010001431">
    <property type="protein sequence ID" value="KAL0568034.1"/>
    <property type="molecule type" value="Genomic_DNA"/>
</dbReference>
<proteinExistence type="predicted"/>
<keyword evidence="3" id="KW-1185">Reference proteome</keyword>
<dbReference type="Proteomes" id="UP001465976">
    <property type="component" value="Unassembled WGS sequence"/>
</dbReference>
<dbReference type="InterPro" id="IPR029058">
    <property type="entry name" value="AB_hydrolase_fold"/>
</dbReference>
<evidence type="ECO:0000313" key="3">
    <source>
        <dbReference type="Proteomes" id="UP001465976"/>
    </source>
</evidence>
<evidence type="ECO:0000259" key="1">
    <source>
        <dbReference type="Pfam" id="PF01738"/>
    </source>
</evidence>
<comment type="caution">
    <text evidence="2">The sequence shown here is derived from an EMBL/GenBank/DDBJ whole genome shotgun (WGS) entry which is preliminary data.</text>
</comment>
<dbReference type="PANTHER" id="PTHR17630">
    <property type="entry name" value="DIENELACTONE HYDROLASE"/>
    <property type="match status" value="1"/>
</dbReference>
<accession>A0ABR3EYL5</accession>